<keyword evidence="1" id="KW-1133">Transmembrane helix</keyword>
<gene>
    <name evidence="2" type="ORF">EDC23_0894</name>
</gene>
<keyword evidence="1" id="KW-0812">Transmembrane</keyword>
<name>A0A4R8IXK1_9GAMM</name>
<dbReference type="EMBL" id="SOQX01000002">
    <property type="protein sequence ID" value="TDY02519.1"/>
    <property type="molecule type" value="Genomic_DNA"/>
</dbReference>
<comment type="caution">
    <text evidence="2">The sequence shown here is derived from an EMBL/GenBank/DDBJ whole genome shotgun (WGS) entry which is preliminary data.</text>
</comment>
<dbReference type="PANTHER" id="PTHR40031:SF1">
    <property type="entry name" value="MEMBRANE-BOUND METAL-DEPENDENT HYDROLASE"/>
    <property type="match status" value="1"/>
</dbReference>
<dbReference type="InterPro" id="IPR007404">
    <property type="entry name" value="YdjM-like"/>
</dbReference>
<feature type="transmembrane region" description="Helical" evidence="1">
    <location>
        <begin position="58"/>
        <end position="78"/>
    </location>
</feature>
<keyword evidence="3" id="KW-1185">Reference proteome</keyword>
<dbReference type="AlphaFoldDB" id="A0A4R8IXK1"/>
<dbReference type="OrthoDB" id="9781927at2"/>
<evidence type="ECO:0000313" key="2">
    <source>
        <dbReference type="EMBL" id="TDY02519.1"/>
    </source>
</evidence>
<feature type="transmembrane region" description="Helical" evidence="1">
    <location>
        <begin position="154"/>
        <end position="171"/>
    </location>
</feature>
<dbReference type="InterPro" id="IPR053170">
    <property type="entry name" value="Transcription_regulator"/>
</dbReference>
<protein>
    <submittedName>
        <fullName evidence="2">Inner membrane protein</fullName>
    </submittedName>
</protein>
<feature type="transmembrane region" description="Helical" evidence="1">
    <location>
        <begin position="123"/>
        <end position="148"/>
    </location>
</feature>
<dbReference type="PANTHER" id="PTHR40031">
    <property type="entry name" value="HYPOTHETICAL MEMBRANE SPANNING PROTEIN"/>
    <property type="match status" value="1"/>
</dbReference>
<evidence type="ECO:0000313" key="3">
    <source>
        <dbReference type="Proteomes" id="UP000294914"/>
    </source>
</evidence>
<evidence type="ECO:0000256" key="1">
    <source>
        <dbReference type="SAM" id="Phobius"/>
    </source>
</evidence>
<reference evidence="2 3" key="1">
    <citation type="submission" date="2019-03" db="EMBL/GenBank/DDBJ databases">
        <title>Genomic Encyclopedia of Type Strains, Phase IV (KMG-IV): sequencing the most valuable type-strain genomes for metagenomic binning, comparative biology and taxonomic classification.</title>
        <authorList>
            <person name="Goeker M."/>
        </authorList>
    </citation>
    <scope>NUCLEOTIDE SEQUENCE [LARGE SCALE GENOMIC DNA]</scope>
    <source>
        <strain evidence="2 3">DSM 16326</strain>
    </source>
</reference>
<dbReference type="RefSeq" id="WP_134081567.1">
    <property type="nucleotide sequence ID" value="NZ_SOQX01000002.1"/>
</dbReference>
<organism evidence="2 3">
    <name type="scientific">Thiohalophilus thiocyanatoxydans</name>
    <dbReference type="NCBI Taxonomy" id="381308"/>
    <lineage>
        <taxon>Bacteria</taxon>
        <taxon>Pseudomonadati</taxon>
        <taxon>Pseudomonadota</taxon>
        <taxon>Gammaproteobacteria</taxon>
        <taxon>Thiohalomonadales</taxon>
        <taxon>Thiohalophilaceae</taxon>
        <taxon>Thiohalophilus</taxon>
    </lineage>
</organism>
<proteinExistence type="predicted"/>
<accession>A0A4R8IXK1</accession>
<sequence>MDILTQSLLGGVLAQSVARKTEKKVATLAGLFAGLLADADILIRSAEDPLLSIEYHRHFTHSLLFIPLGAAVAALILWPLLRHHLSFKRLYLFCLAGFSLSGVLDALTSYGTLLFWPFSEQRIALNLIAIVDPVFTLILLIGLLLGLWLPGRRVALVVLPLCAGYLGFAGIQQQRAQEVMAELTAERSHEPRRHVVKPTLGNLLLWRSVYRHEERIYVDAVRVGLLAENRIYPGDSVVRFNRRVDLPKLDAETALARDIQRFERFSDCFVALDPGQENVLGDMRYSMLPAGVRPLWGIEFDAGEPHSHVEYRFFRDSSPQLRETFMAMLLGRCDVADCQLSPDK</sequence>
<keyword evidence="1" id="KW-0472">Membrane</keyword>
<feature type="transmembrane region" description="Helical" evidence="1">
    <location>
        <begin position="28"/>
        <end position="46"/>
    </location>
</feature>
<dbReference type="Pfam" id="PF04307">
    <property type="entry name" value="YdjM"/>
    <property type="match status" value="1"/>
</dbReference>
<feature type="transmembrane region" description="Helical" evidence="1">
    <location>
        <begin position="90"/>
        <end position="116"/>
    </location>
</feature>
<dbReference type="Proteomes" id="UP000294914">
    <property type="component" value="Unassembled WGS sequence"/>
</dbReference>